<keyword evidence="3" id="KW-1185">Reference proteome</keyword>
<evidence type="ECO:0000256" key="1">
    <source>
        <dbReference type="SAM" id="Phobius"/>
    </source>
</evidence>
<name>A0AAV9PPT3_9PEZI</name>
<dbReference type="AlphaFoldDB" id="A0AAV9PPT3"/>
<keyword evidence="1" id="KW-0812">Transmembrane</keyword>
<protein>
    <recommendedName>
        <fullName evidence="4">Type II secretion system protein GspF domain-containing protein</fullName>
    </recommendedName>
</protein>
<evidence type="ECO:0000313" key="2">
    <source>
        <dbReference type="EMBL" id="KAK5527492.1"/>
    </source>
</evidence>
<keyword evidence="1" id="KW-1133">Transmembrane helix</keyword>
<evidence type="ECO:0008006" key="4">
    <source>
        <dbReference type="Google" id="ProtNLM"/>
    </source>
</evidence>
<dbReference type="Proteomes" id="UP001345827">
    <property type="component" value="Unassembled WGS sequence"/>
</dbReference>
<accession>A0AAV9PPT3</accession>
<organism evidence="2 3">
    <name type="scientific">Vermiconidia calcicola</name>
    <dbReference type="NCBI Taxonomy" id="1690605"/>
    <lineage>
        <taxon>Eukaryota</taxon>
        <taxon>Fungi</taxon>
        <taxon>Dikarya</taxon>
        <taxon>Ascomycota</taxon>
        <taxon>Pezizomycotina</taxon>
        <taxon>Dothideomycetes</taxon>
        <taxon>Dothideomycetidae</taxon>
        <taxon>Mycosphaerellales</taxon>
        <taxon>Extremaceae</taxon>
        <taxon>Vermiconidia</taxon>
    </lineage>
</organism>
<reference evidence="2 3" key="1">
    <citation type="submission" date="2023-06" db="EMBL/GenBank/DDBJ databases">
        <title>Black Yeasts Isolated from many extreme environments.</title>
        <authorList>
            <person name="Coleine C."/>
            <person name="Stajich J.E."/>
            <person name="Selbmann L."/>
        </authorList>
    </citation>
    <scope>NUCLEOTIDE SEQUENCE [LARGE SCALE GENOMIC DNA]</scope>
    <source>
        <strain evidence="2 3">CCFEE 5887</strain>
    </source>
</reference>
<sequence length="223" mass="24582">MDILQNIFGCFGAQSVGLSAEQHSTHPTPADEKELARSFLSVLFNTEKPGRDLETRLRNIVYTNRWYKGLAQRILDGLVAAMQSGKAMSGAMKETYDKTLAIAGDFTKEHPVLIAAILTIVAIGISVYLAPWVVEVSGFGEFGPAECSFAAFGHSTFPDVKAGWFGMKWEKVWLCTILPTNSVARHTPQEKNNFRDGRCRSGSSFANAHRIMPNWNKPGISPM</sequence>
<dbReference type="EMBL" id="JAXLQG010000051">
    <property type="protein sequence ID" value="KAK5527492.1"/>
    <property type="molecule type" value="Genomic_DNA"/>
</dbReference>
<proteinExistence type="predicted"/>
<evidence type="ECO:0000313" key="3">
    <source>
        <dbReference type="Proteomes" id="UP001345827"/>
    </source>
</evidence>
<keyword evidence="1" id="KW-0472">Membrane</keyword>
<gene>
    <name evidence="2" type="ORF">LTR25_011135</name>
</gene>
<feature type="transmembrane region" description="Helical" evidence="1">
    <location>
        <begin position="112"/>
        <end position="134"/>
    </location>
</feature>
<comment type="caution">
    <text evidence="2">The sequence shown here is derived from an EMBL/GenBank/DDBJ whole genome shotgun (WGS) entry which is preliminary data.</text>
</comment>